<evidence type="ECO:0000256" key="1">
    <source>
        <dbReference type="SAM" id="Phobius"/>
    </source>
</evidence>
<evidence type="ECO:0000313" key="3">
    <source>
        <dbReference type="Proteomes" id="UP000001975"/>
    </source>
</evidence>
<dbReference type="RefSeq" id="WP_048066839.1">
    <property type="nucleotide sequence ID" value="NC_008212.1"/>
</dbReference>
<proteinExistence type="predicted"/>
<gene>
    <name evidence="2" type="ordered locus">HQ_3287A</name>
</gene>
<feature type="transmembrane region" description="Helical" evidence="1">
    <location>
        <begin position="38"/>
        <end position="59"/>
    </location>
</feature>
<accession>Q18F74</accession>
<dbReference type="STRING" id="362976.HQ_3287A"/>
<reference evidence="2 3" key="1">
    <citation type="journal article" date="2006" name="BMC Genomics">
        <title>The genome of the square archaeon Haloquadratum walsbyi: life at the limits of water activity.</title>
        <authorList>
            <person name="Bolhuis H.H."/>
            <person name="Palm P.P."/>
            <person name="Wende A.W."/>
            <person name="Falb M.M."/>
            <person name="Rampp M.M."/>
            <person name="Rodriguez-Valera F.F."/>
            <person name="Pfeiffer F.F."/>
            <person name="Oesterhelt D.D."/>
        </authorList>
    </citation>
    <scope>NUCLEOTIDE SEQUENCE [LARGE SCALE GENOMIC DNA]</scope>
    <source>
        <strain evidence="3">DSM 16790 / HBSQ001</strain>
    </source>
</reference>
<keyword evidence="1" id="KW-1133">Transmembrane helix</keyword>
<dbReference type="GeneID" id="4193386"/>
<keyword evidence="1" id="KW-0472">Membrane</keyword>
<organism evidence="2 3">
    <name type="scientific">Haloquadratum walsbyi (strain DSM 16790 / HBSQ001)</name>
    <dbReference type="NCBI Taxonomy" id="362976"/>
    <lineage>
        <taxon>Archaea</taxon>
        <taxon>Methanobacteriati</taxon>
        <taxon>Methanobacteriota</taxon>
        <taxon>Stenosarchaea group</taxon>
        <taxon>Halobacteria</taxon>
        <taxon>Halobacteriales</taxon>
        <taxon>Haloferacaceae</taxon>
        <taxon>Haloquadratum</taxon>
    </lineage>
</organism>
<name>Q18F74_HALWD</name>
<keyword evidence="3" id="KW-1185">Reference proteome</keyword>
<dbReference type="InterPro" id="IPR043993">
    <property type="entry name" value="T4SS_pilin"/>
</dbReference>
<dbReference type="eggNOG" id="arCOG12187">
    <property type="taxonomic scope" value="Archaea"/>
</dbReference>
<dbReference type="EMBL" id="AM180088">
    <property type="protein sequence ID" value="CAJ53384.2"/>
    <property type="molecule type" value="Genomic_DNA"/>
</dbReference>
<protein>
    <submittedName>
        <fullName evidence="2">Uncharacterized protein</fullName>
    </submittedName>
</protein>
<keyword evidence="1" id="KW-0812">Transmembrane</keyword>
<dbReference type="Pfam" id="PF18895">
    <property type="entry name" value="T4SS_pilin"/>
    <property type="match status" value="1"/>
</dbReference>
<dbReference type="KEGG" id="hwa:HQ_3287A"/>
<evidence type="ECO:0000313" key="2">
    <source>
        <dbReference type="EMBL" id="CAJ53384.2"/>
    </source>
</evidence>
<sequence length="106" mass="11231">MEEMFLPTAKPATTVLQVNLPCEPPEGMQPLFDLLNSFVEIAFIAGVAVATLGFLYAGIRFMTPGEDNSRIAKKAARNTTIGATLLLGANIIVSFLVSQLGTAICS</sequence>
<dbReference type="HOGENOM" id="CLU_2217025_0_0_2"/>
<dbReference type="Proteomes" id="UP000001975">
    <property type="component" value="Chromosome"/>
</dbReference>
<feature type="transmembrane region" description="Helical" evidence="1">
    <location>
        <begin position="80"/>
        <end position="104"/>
    </location>
</feature>
<dbReference type="AlphaFoldDB" id="Q18F74"/>